<reference evidence="4 5" key="1">
    <citation type="journal article" date="2015" name="Genome Biol.">
        <title>Comparative genomics of Steinernema reveals deeply conserved gene regulatory networks.</title>
        <authorList>
            <person name="Dillman A.R."/>
            <person name="Macchietto M."/>
            <person name="Porter C.F."/>
            <person name="Rogers A."/>
            <person name="Williams B."/>
            <person name="Antoshechkin I."/>
            <person name="Lee M.M."/>
            <person name="Goodwin Z."/>
            <person name="Lu X."/>
            <person name="Lewis E.E."/>
            <person name="Goodrich-Blair H."/>
            <person name="Stock S.P."/>
            <person name="Adams B.J."/>
            <person name="Sternberg P.W."/>
            <person name="Mortazavi A."/>
        </authorList>
    </citation>
    <scope>NUCLEOTIDE SEQUENCE [LARGE SCALE GENOMIC DNA]</scope>
    <source>
        <strain evidence="4 5">ALL</strain>
    </source>
</reference>
<reference evidence="4 5" key="2">
    <citation type="journal article" date="2019" name="G3 (Bethesda)">
        <title>Hybrid Assembly of the Genome of the Entomopathogenic Nematode Steinernema carpocapsae Identifies the X-Chromosome.</title>
        <authorList>
            <person name="Serra L."/>
            <person name="Macchietto M."/>
            <person name="Macias-Munoz A."/>
            <person name="McGill C.J."/>
            <person name="Rodriguez I.M."/>
            <person name="Rodriguez B."/>
            <person name="Murad R."/>
            <person name="Mortazavi A."/>
        </authorList>
    </citation>
    <scope>NUCLEOTIDE SEQUENCE [LARGE SCALE GENOMIC DNA]</scope>
    <source>
        <strain evidence="4 5">ALL</strain>
    </source>
</reference>
<keyword evidence="3" id="KW-1133">Transmembrane helix</keyword>
<keyword evidence="3" id="KW-0812">Transmembrane</keyword>
<sequence>MCHGQPPLPTIMDSREDEPLIPNEVGANNNNVGDSVAEKPRPRSARRDLVIGVVGLLAIFTLVISTVLFATLYFKVIQNPFAHKLPKWPKPSISPLGKYSKAAVAADNGMCSDIGRDILLKGGNAVDAAIAALFCIGVMDSHSAGIGGGHFMTIYNATTKKCHVVDARETAPLAATENMFQNKWNLSQTGWLAIGVPGEIHGYWTEYTRFGGNVPWKTIVQPTIDLLAEGFPTSEALAKALKQKEEWILHEPTMKDFINPKTGKVYTHGQQIRTRKVFLKFLKNLAEAKDPAQMFYNSSLTEKMVAEFKKNGTS</sequence>
<keyword evidence="3" id="KW-0472">Membrane</keyword>
<dbReference type="GO" id="GO:0006751">
    <property type="term" value="P:glutathione catabolic process"/>
    <property type="evidence" value="ECO:0007669"/>
    <property type="project" value="InterPro"/>
</dbReference>
<dbReference type="GO" id="GO:0036374">
    <property type="term" value="F:glutathione hydrolase activity"/>
    <property type="evidence" value="ECO:0007669"/>
    <property type="project" value="InterPro"/>
</dbReference>
<dbReference type="OrthoDB" id="1081007at2759"/>
<dbReference type="PANTHER" id="PTHR11686:SF69">
    <property type="entry name" value="GAMMA-GLUTAMYLTRANSPEPTIDASE 1"/>
    <property type="match status" value="1"/>
</dbReference>
<evidence type="ECO:0000313" key="4">
    <source>
        <dbReference type="EMBL" id="TKR94551.1"/>
    </source>
</evidence>
<evidence type="ECO:0000256" key="3">
    <source>
        <dbReference type="SAM" id="Phobius"/>
    </source>
</evidence>
<feature type="region of interest" description="Disordered" evidence="2">
    <location>
        <begin position="1"/>
        <end position="40"/>
    </location>
</feature>
<evidence type="ECO:0008006" key="6">
    <source>
        <dbReference type="Google" id="ProtNLM"/>
    </source>
</evidence>
<accession>A0A4U5PEF0</accession>
<proteinExistence type="predicted"/>
<dbReference type="STRING" id="34508.A0A4U5PEF0"/>
<dbReference type="GO" id="GO:0005886">
    <property type="term" value="C:plasma membrane"/>
    <property type="evidence" value="ECO:0007669"/>
    <property type="project" value="TreeGrafter"/>
</dbReference>
<dbReference type="SUPFAM" id="SSF56235">
    <property type="entry name" value="N-terminal nucleophile aminohydrolases (Ntn hydrolases)"/>
    <property type="match status" value="1"/>
</dbReference>
<dbReference type="Proteomes" id="UP000298663">
    <property type="component" value="Unassembled WGS sequence"/>
</dbReference>
<gene>
    <name evidence="4" type="ORF">L596_008820</name>
</gene>
<dbReference type="EMBL" id="AZBU02000002">
    <property type="protein sequence ID" value="TKR94551.1"/>
    <property type="molecule type" value="Genomic_DNA"/>
</dbReference>
<dbReference type="InterPro" id="IPR000101">
    <property type="entry name" value="GGT_peptidase"/>
</dbReference>
<comment type="caution">
    <text evidence="4">The sequence shown here is derived from an EMBL/GenBank/DDBJ whole genome shotgun (WGS) entry which is preliminary data.</text>
</comment>
<dbReference type="AlphaFoldDB" id="A0A4U5PEF0"/>
<keyword evidence="5" id="KW-1185">Reference proteome</keyword>
<protein>
    <recommendedName>
        <fullName evidence="6">Gamma-glutamyltransferase</fullName>
    </recommendedName>
</protein>
<name>A0A4U5PEF0_STECR</name>
<evidence type="ECO:0000256" key="1">
    <source>
        <dbReference type="PIRSR" id="PIRSR600101-2"/>
    </source>
</evidence>
<dbReference type="InterPro" id="IPR029055">
    <property type="entry name" value="Ntn_hydrolases_N"/>
</dbReference>
<dbReference type="PRINTS" id="PR01210">
    <property type="entry name" value="GGTRANSPTASE"/>
</dbReference>
<dbReference type="Pfam" id="PF01019">
    <property type="entry name" value="G_glu_transpept"/>
    <property type="match status" value="1"/>
</dbReference>
<evidence type="ECO:0000313" key="5">
    <source>
        <dbReference type="Proteomes" id="UP000298663"/>
    </source>
</evidence>
<feature type="transmembrane region" description="Helical" evidence="3">
    <location>
        <begin position="49"/>
        <end position="74"/>
    </location>
</feature>
<dbReference type="PANTHER" id="PTHR11686">
    <property type="entry name" value="GAMMA GLUTAMYL TRANSPEPTIDASE"/>
    <property type="match status" value="1"/>
</dbReference>
<organism evidence="4 5">
    <name type="scientific">Steinernema carpocapsae</name>
    <name type="common">Entomopathogenic nematode</name>
    <dbReference type="NCBI Taxonomy" id="34508"/>
    <lineage>
        <taxon>Eukaryota</taxon>
        <taxon>Metazoa</taxon>
        <taxon>Ecdysozoa</taxon>
        <taxon>Nematoda</taxon>
        <taxon>Chromadorea</taxon>
        <taxon>Rhabditida</taxon>
        <taxon>Tylenchina</taxon>
        <taxon>Panagrolaimomorpha</taxon>
        <taxon>Strongyloidoidea</taxon>
        <taxon>Steinernematidae</taxon>
        <taxon>Steinernema</taxon>
    </lineage>
</organism>
<feature type="binding site" evidence="1">
    <location>
        <position position="168"/>
    </location>
    <ligand>
        <name>L-glutamate</name>
        <dbReference type="ChEBI" id="CHEBI:29985"/>
    </ligand>
</feature>
<evidence type="ECO:0000256" key="2">
    <source>
        <dbReference type="SAM" id="MobiDB-lite"/>
    </source>
</evidence>